<dbReference type="GO" id="GO:0005829">
    <property type="term" value="C:cytosol"/>
    <property type="evidence" value="ECO:0007669"/>
    <property type="project" value="TreeGrafter"/>
</dbReference>
<evidence type="ECO:0000256" key="4">
    <source>
        <dbReference type="RuleBase" id="RU362116"/>
    </source>
</evidence>
<keyword evidence="6" id="KW-0969">Cilium</keyword>
<dbReference type="GO" id="GO:0009424">
    <property type="term" value="C:bacterial-type flagellum hook"/>
    <property type="evidence" value="ECO:0007669"/>
    <property type="project" value="TreeGrafter"/>
</dbReference>
<dbReference type="Pfam" id="PF00460">
    <property type="entry name" value="Flg_bb_rod"/>
    <property type="match status" value="1"/>
</dbReference>
<evidence type="ECO:0000256" key="2">
    <source>
        <dbReference type="ARBA" id="ARBA00009677"/>
    </source>
</evidence>
<keyword evidence="3 4" id="KW-0975">Bacterial flagellum</keyword>
<gene>
    <name evidence="6" type="ordered locus">YPK_0722</name>
</gene>
<dbReference type="PANTHER" id="PTHR30435">
    <property type="entry name" value="FLAGELLAR PROTEIN"/>
    <property type="match status" value="1"/>
</dbReference>
<dbReference type="PATRIC" id="fig|502800.11.peg.1342"/>
<evidence type="ECO:0000259" key="5">
    <source>
        <dbReference type="Pfam" id="PF00460"/>
    </source>
</evidence>
<dbReference type="NCBIfam" id="TIGR03506">
    <property type="entry name" value="FlgEFG_subfam"/>
    <property type="match status" value="1"/>
</dbReference>
<keyword evidence="6" id="KW-0282">Flagellum</keyword>
<accession>A0A0H3B036</accession>
<comment type="function">
    <text evidence="4">A flexible structure which links the flagellar filament to the drive apparatus in the basal body.</text>
</comment>
<reference evidence="6" key="1">
    <citation type="submission" date="2008-02" db="EMBL/GenBank/DDBJ databases">
        <title>Complete sequence of Yersinia pseudotuberculosis YPIII.</title>
        <authorList>
            <consortium name="US DOE Joint Genome Institute"/>
            <person name="Challacombe J.F."/>
            <person name="Bruce D."/>
            <person name="Detter J.C."/>
            <person name="Green L."/>
            <person name="Land M."/>
            <person name="Munk C."/>
            <person name="Lindler L.E."/>
            <person name="Nikolich M.P."/>
            <person name="Brettin T."/>
        </authorList>
    </citation>
    <scope>NUCLEOTIDE SEQUENCE</scope>
    <source>
        <strain evidence="6">YPIII</strain>
    </source>
</reference>
<name>A0A0H3B036_YERPY</name>
<dbReference type="EMBL" id="CP000950">
    <property type="protein sequence ID" value="ACA67023.1"/>
    <property type="molecule type" value="Genomic_DNA"/>
</dbReference>
<sequence>MSFSIANTALNAHTEQLNTISNNIANSATKGFKASRTEFSSMYAQSQPLGVAVSGVSQNISKDGQKEKTGMGLDLAISGGGFFVVRESSGDKAYIYIRLNGR</sequence>
<evidence type="ECO:0000256" key="3">
    <source>
        <dbReference type="ARBA" id="ARBA00023143"/>
    </source>
</evidence>
<dbReference type="PANTHER" id="PTHR30435:SF1">
    <property type="entry name" value="FLAGELLAR HOOK PROTEIN FLGE"/>
    <property type="match status" value="1"/>
</dbReference>
<dbReference type="SUPFAM" id="SSF117143">
    <property type="entry name" value="Flagellar hook protein flgE"/>
    <property type="match status" value="1"/>
</dbReference>
<protein>
    <recommendedName>
        <fullName evidence="4">Flagellar hook protein FlgE</fullName>
    </recommendedName>
</protein>
<organism evidence="6">
    <name type="scientific">Yersinia pseudotuberculosis serotype O:3 (strain YPIII)</name>
    <dbReference type="NCBI Taxonomy" id="502800"/>
    <lineage>
        <taxon>Bacteria</taxon>
        <taxon>Pseudomonadati</taxon>
        <taxon>Pseudomonadota</taxon>
        <taxon>Gammaproteobacteria</taxon>
        <taxon>Enterobacterales</taxon>
        <taxon>Yersiniaceae</taxon>
        <taxon>Yersinia</taxon>
    </lineage>
</organism>
<comment type="similarity">
    <text evidence="2 4">Belongs to the flagella basal body rod proteins family.</text>
</comment>
<feature type="domain" description="Flagellar basal body rod protein N-terminal" evidence="5">
    <location>
        <begin position="5"/>
        <end position="33"/>
    </location>
</feature>
<evidence type="ECO:0000313" key="6">
    <source>
        <dbReference type="EMBL" id="ACA67023.1"/>
    </source>
</evidence>
<dbReference type="KEGG" id="ypy:YPK_0722"/>
<dbReference type="InterPro" id="IPR037925">
    <property type="entry name" value="FlgE/F/G-like"/>
</dbReference>
<proteinExistence type="inferred from homology"/>
<keyword evidence="6" id="KW-0966">Cell projection</keyword>
<dbReference type="GO" id="GO:0009425">
    <property type="term" value="C:bacterial-type flagellum basal body"/>
    <property type="evidence" value="ECO:0007669"/>
    <property type="project" value="UniProtKB-SubCell"/>
</dbReference>
<evidence type="ECO:0000256" key="1">
    <source>
        <dbReference type="ARBA" id="ARBA00004117"/>
    </source>
</evidence>
<dbReference type="InterPro" id="IPR001444">
    <property type="entry name" value="Flag_bb_rod_N"/>
</dbReference>
<dbReference type="PROSITE" id="PS00588">
    <property type="entry name" value="FLAGELLA_BB_ROD"/>
    <property type="match status" value="1"/>
</dbReference>
<dbReference type="AlphaFoldDB" id="A0A0H3B036"/>
<dbReference type="GO" id="GO:0071978">
    <property type="term" value="P:bacterial-type flagellum-dependent swarming motility"/>
    <property type="evidence" value="ECO:0007669"/>
    <property type="project" value="TreeGrafter"/>
</dbReference>
<dbReference type="InterPro" id="IPR020013">
    <property type="entry name" value="Flagellar_FlgE/F/G"/>
</dbReference>
<dbReference type="InterPro" id="IPR019776">
    <property type="entry name" value="Flagellar_basal_body_rod_CS"/>
</dbReference>
<comment type="subcellular location">
    <subcellularLocation>
        <location evidence="1 4">Bacterial flagellum basal body</location>
    </subcellularLocation>
</comment>